<name>A0A5D3C0S9_CUCMM</name>
<dbReference type="EMBL" id="SSTD01014011">
    <property type="protein sequence ID" value="TYK04980.1"/>
    <property type="molecule type" value="Genomic_DNA"/>
</dbReference>
<proteinExistence type="predicted"/>
<dbReference type="Proteomes" id="UP000321947">
    <property type="component" value="Unassembled WGS sequence"/>
</dbReference>
<accession>A0A5D3C0S9</accession>
<dbReference type="AlphaFoldDB" id="A0A5D3C0S9"/>
<sequence>MVVSPSPSSFASQRRRIAIRGRPISDPPLCLTQPVDCRPSLPSIARSSSIQSLPPPTSFSFVCHLTQPKRTDLSCSLSPSEVTFEFLGFTAGLIGDSSPLLGITRLICASFGITRLICASFGITRLICASFGITRLICASDEITRLIDVRVWRGARRMREGHMDASGFLYASADHNILELLGT</sequence>
<evidence type="ECO:0000313" key="1">
    <source>
        <dbReference type="EMBL" id="TYK04980.1"/>
    </source>
</evidence>
<gene>
    <name evidence="1" type="ORF">E5676_scaffold143G002030</name>
</gene>
<comment type="caution">
    <text evidence="1">The sequence shown here is derived from an EMBL/GenBank/DDBJ whole genome shotgun (WGS) entry which is preliminary data.</text>
</comment>
<organism evidence="1 2">
    <name type="scientific">Cucumis melo var. makuwa</name>
    <name type="common">Oriental melon</name>
    <dbReference type="NCBI Taxonomy" id="1194695"/>
    <lineage>
        <taxon>Eukaryota</taxon>
        <taxon>Viridiplantae</taxon>
        <taxon>Streptophyta</taxon>
        <taxon>Embryophyta</taxon>
        <taxon>Tracheophyta</taxon>
        <taxon>Spermatophyta</taxon>
        <taxon>Magnoliopsida</taxon>
        <taxon>eudicotyledons</taxon>
        <taxon>Gunneridae</taxon>
        <taxon>Pentapetalae</taxon>
        <taxon>rosids</taxon>
        <taxon>fabids</taxon>
        <taxon>Cucurbitales</taxon>
        <taxon>Cucurbitaceae</taxon>
        <taxon>Benincaseae</taxon>
        <taxon>Cucumis</taxon>
    </lineage>
</organism>
<protein>
    <submittedName>
        <fullName evidence="1">Uncharacterized protein</fullName>
    </submittedName>
</protein>
<reference evidence="1 2" key="1">
    <citation type="submission" date="2019-08" db="EMBL/GenBank/DDBJ databases">
        <title>Draft genome sequences of two oriental melons (Cucumis melo L. var makuwa).</title>
        <authorList>
            <person name="Kwon S.-Y."/>
        </authorList>
    </citation>
    <scope>NUCLEOTIDE SEQUENCE [LARGE SCALE GENOMIC DNA]</scope>
    <source>
        <strain evidence="2">cv. Chang Bougi</strain>
        <tissue evidence="1">Leaf</tissue>
    </source>
</reference>
<evidence type="ECO:0000313" key="2">
    <source>
        <dbReference type="Proteomes" id="UP000321947"/>
    </source>
</evidence>